<keyword evidence="3" id="KW-1185">Reference proteome</keyword>
<dbReference type="PANTHER" id="PTHR33327:SF3">
    <property type="entry name" value="RNA-DIRECTED DNA POLYMERASE"/>
    <property type="match status" value="1"/>
</dbReference>
<reference evidence="2" key="1">
    <citation type="journal article" date="2020" name="Cell">
        <title>Large-Scale Comparative Analyses of Tick Genomes Elucidate Their Genetic Diversity and Vector Capacities.</title>
        <authorList>
            <consortium name="Tick Genome and Microbiome Consortium (TIGMIC)"/>
            <person name="Jia N."/>
            <person name="Wang J."/>
            <person name="Shi W."/>
            <person name="Du L."/>
            <person name="Sun Y."/>
            <person name="Zhan W."/>
            <person name="Jiang J.F."/>
            <person name="Wang Q."/>
            <person name="Zhang B."/>
            <person name="Ji P."/>
            <person name="Bell-Sakyi L."/>
            <person name="Cui X.M."/>
            <person name="Yuan T.T."/>
            <person name="Jiang B.G."/>
            <person name="Yang W.F."/>
            <person name="Lam T.T."/>
            <person name="Chang Q.C."/>
            <person name="Ding S.J."/>
            <person name="Wang X.J."/>
            <person name="Zhu J.G."/>
            <person name="Ruan X.D."/>
            <person name="Zhao L."/>
            <person name="Wei J.T."/>
            <person name="Ye R.Z."/>
            <person name="Que T.C."/>
            <person name="Du C.H."/>
            <person name="Zhou Y.H."/>
            <person name="Cheng J.X."/>
            <person name="Dai P.F."/>
            <person name="Guo W.B."/>
            <person name="Han X.H."/>
            <person name="Huang E.J."/>
            <person name="Li L.F."/>
            <person name="Wei W."/>
            <person name="Gao Y.C."/>
            <person name="Liu J.Z."/>
            <person name="Shao H.Z."/>
            <person name="Wang X."/>
            <person name="Wang C.C."/>
            <person name="Yang T.C."/>
            <person name="Huo Q.B."/>
            <person name="Li W."/>
            <person name="Chen H.Y."/>
            <person name="Chen S.E."/>
            <person name="Zhou L.G."/>
            <person name="Ni X.B."/>
            <person name="Tian J.H."/>
            <person name="Sheng Y."/>
            <person name="Liu T."/>
            <person name="Pan Y.S."/>
            <person name="Xia L.Y."/>
            <person name="Li J."/>
            <person name="Zhao F."/>
            <person name="Cao W.C."/>
        </authorList>
    </citation>
    <scope>NUCLEOTIDE SEQUENCE</scope>
    <source>
        <strain evidence="2">Rmic-2018</strain>
    </source>
</reference>
<dbReference type="InterPro" id="IPR055469">
    <property type="entry name" value="DUF7041"/>
</dbReference>
<evidence type="ECO:0000313" key="2">
    <source>
        <dbReference type="EMBL" id="KAH8008638.1"/>
    </source>
</evidence>
<feature type="domain" description="DUF7041" evidence="1">
    <location>
        <begin position="19"/>
        <end position="100"/>
    </location>
</feature>
<organism evidence="2 3">
    <name type="scientific">Rhipicephalus microplus</name>
    <name type="common">Cattle tick</name>
    <name type="synonym">Boophilus microplus</name>
    <dbReference type="NCBI Taxonomy" id="6941"/>
    <lineage>
        <taxon>Eukaryota</taxon>
        <taxon>Metazoa</taxon>
        <taxon>Ecdysozoa</taxon>
        <taxon>Arthropoda</taxon>
        <taxon>Chelicerata</taxon>
        <taxon>Arachnida</taxon>
        <taxon>Acari</taxon>
        <taxon>Parasitiformes</taxon>
        <taxon>Ixodida</taxon>
        <taxon>Ixodoidea</taxon>
        <taxon>Ixodidae</taxon>
        <taxon>Rhipicephalinae</taxon>
        <taxon>Rhipicephalus</taxon>
        <taxon>Boophilus</taxon>
    </lineage>
</organism>
<evidence type="ECO:0000259" key="1">
    <source>
        <dbReference type="Pfam" id="PF23055"/>
    </source>
</evidence>
<evidence type="ECO:0000313" key="3">
    <source>
        <dbReference type="Proteomes" id="UP000821866"/>
    </source>
</evidence>
<protein>
    <recommendedName>
        <fullName evidence="1">DUF7041 domain-containing protein</fullName>
    </recommendedName>
</protein>
<proteinExistence type="predicted"/>
<dbReference type="Pfam" id="PF23055">
    <property type="entry name" value="DUF7041"/>
    <property type="match status" value="1"/>
</dbReference>
<dbReference type="PANTHER" id="PTHR33327">
    <property type="entry name" value="ENDONUCLEASE"/>
    <property type="match status" value="1"/>
</dbReference>
<sequence>MEVTGTTDHDVSAIFFRIPVYGDRNLSIWFSQAESPFILSGVRTEQRKYHLVVSALSPAAGEEISDLLFGPPSTTSYSTLKAAVLERTTASQCSRIEELLSAEELGGRLPSQLHRHMRQLISSYTTTTEENLLRELFLQSLSAVRCCPSHSLHMGVHLCCEGRFEGLKPRHTTSPGLAHTSAR</sequence>
<dbReference type="VEuPathDB" id="VectorBase:LOC119162275"/>
<reference evidence="2" key="2">
    <citation type="submission" date="2021-09" db="EMBL/GenBank/DDBJ databases">
        <authorList>
            <person name="Jia N."/>
            <person name="Wang J."/>
            <person name="Shi W."/>
            <person name="Du L."/>
            <person name="Sun Y."/>
            <person name="Zhan W."/>
            <person name="Jiang J."/>
            <person name="Wang Q."/>
            <person name="Zhang B."/>
            <person name="Ji P."/>
            <person name="Sakyi L.B."/>
            <person name="Cui X."/>
            <person name="Yuan T."/>
            <person name="Jiang B."/>
            <person name="Yang W."/>
            <person name="Lam T.T.-Y."/>
            <person name="Chang Q."/>
            <person name="Ding S."/>
            <person name="Wang X."/>
            <person name="Zhu J."/>
            <person name="Ruan X."/>
            <person name="Zhao L."/>
            <person name="Wei J."/>
            <person name="Que T."/>
            <person name="Du C."/>
            <person name="Cheng J."/>
            <person name="Dai P."/>
            <person name="Han X."/>
            <person name="Huang E."/>
            <person name="Gao Y."/>
            <person name="Liu J."/>
            <person name="Shao H."/>
            <person name="Ye R."/>
            <person name="Li L."/>
            <person name="Wei W."/>
            <person name="Wang X."/>
            <person name="Wang C."/>
            <person name="Huo Q."/>
            <person name="Li W."/>
            <person name="Guo W."/>
            <person name="Chen H."/>
            <person name="Chen S."/>
            <person name="Zhou L."/>
            <person name="Zhou L."/>
            <person name="Ni X."/>
            <person name="Tian J."/>
            <person name="Zhou Y."/>
            <person name="Sheng Y."/>
            <person name="Liu T."/>
            <person name="Pan Y."/>
            <person name="Xia L."/>
            <person name="Li J."/>
            <person name="Zhao F."/>
            <person name="Cao W."/>
        </authorList>
    </citation>
    <scope>NUCLEOTIDE SEQUENCE</scope>
    <source>
        <strain evidence="2">Rmic-2018</strain>
        <tissue evidence="2">Larvae</tissue>
    </source>
</reference>
<dbReference type="Proteomes" id="UP000821866">
    <property type="component" value="Chromosome 9"/>
</dbReference>
<comment type="caution">
    <text evidence="2">The sequence shown here is derived from an EMBL/GenBank/DDBJ whole genome shotgun (WGS) entry which is preliminary data.</text>
</comment>
<accession>A0A9J6D349</accession>
<name>A0A9J6D349_RHIMP</name>
<dbReference type="AlphaFoldDB" id="A0A9J6D349"/>
<gene>
    <name evidence="2" type="ORF">HPB51_000349</name>
</gene>
<dbReference type="EMBL" id="JABSTU010000011">
    <property type="protein sequence ID" value="KAH8008638.1"/>
    <property type="molecule type" value="Genomic_DNA"/>
</dbReference>